<keyword evidence="4 6" id="KW-0378">Hydrolase</keyword>
<evidence type="ECO:0000256" key="2">
    <source>
        <dbReference type="ARBA" id="ARBA00005080"/>
    </source>
</evidence>
<dbReference type="GO" id="GO:0003934">
    <property type="term" value="F:GTP cyclohydrolase I activity"/>
    <property type="evidence" value="ECO:0007669"/>
    <property type="project" value="UniProtKB-EC"/>
</dbReference>
<evidence type="ECO:0000313" key="6">
    <source>
        <dbReference type="EMBL" id="QJA61245.1"/>
    </source>
</evidence>
<protein>
    <recommendedName>
        <fullName evidence="3">GTP cyclohydrolase I</fullName>
        <ecNumber evidence="3">3.5.4.16</ecNumber>
    </recommendedName>
</protein>
<feature type="domain" description="GTP cyclohydrolase I" evidence="5">
    <location>
        <begin position="27"/>
        <end position="186"/>
    </location>
</feature>
<dbReference type="Pfam" id="PF01227">
    <property type="entry name" value="GTP_cyclohydroI"/>
    <property type="match status" value="1"/>
</dbReference>
<name>A0A6M3IW22_9ZZZZ</name>
<proteinExistence type="predicted"/>
<accession>A0A6M3IW22</accession>
<reference evidence="6" key="1">
    <citation type="submission" date="2020-03" db="EMBL/GenBank/DDBJ databases">
        <title>The deep terrestrial virosphere.</title>
        <authorList>
            <person name="Holmfeldt K."/>
            <person name="Nilsson E."/>
            <person name="Simone D."/>
            <person name="Lopez-Fernandez M."/>
            <person name="Wu X."/>
            <person name="de Brujin I."/>
            <person name="Lundin D."/>
            <person name="Andersson A."/>
            <person name="Bertilsson S."/>
            <person name="Dopson M."/>
        </authorList>
    </citation>
    <scope>NUCLEOTIDE SEQUENCE</scope>
    <source>
        <strain evidence="7">MM415A00352</strain>
        <strain evidence="6">MM415B00971</strain>
    </source>
</reference>
<sequence>MDLKQVSAMQHIQSALCDLGITISAFPEIKGTAKRIMRMWVEEFFKNIDTEFDDFYLSDNQKSYSQIIDFTGIDFVSCCSHHLLPFSGTAHILYIPDKFLVGASKPARLVDHYSKRPQLQETLSHDIADTFWKAVKPLGVMVVLKATHGCISCRGVHKANVKMGTSVVRGAFASEPELELKGYELIKLSYNLK</sequence>
<organism evidence="6">
    <name type="scientific">viral metagenome</name>
    <dbReference type="NCBI Taxonomy" id="1070528"/>
    <lineage>
        <taxon>unclassified sequences</taxon>
        <taxon>metagenomes</taxon>
        <taxon>organismal metagenomes</taxon>
    </lineage>
</organism>
<dbReference type="GO" id="GO:0005525">
    <property type="term" value="F:GTP binding"/>
    <property type="evidence" value="ECO:0007669"/>
    <property type="project" value="TreeGrafter"/>
</dbReference>
<dbReference type="PANTHER" id="PTHR11109:SF7">
    <property type="entry name" value="GTP CYCLOHYDROLASE 1"/>
    <property type="match status" value="1"/>
</dbReference>
<dbReference type="AlphaFoldDB" id="A0A6M3IW22"/>
<dbReference type="SUPFAM" id="SSF55620">
    <property type="entry name" value="Tetrahydrobiopterin biosynthesis enzymes-like"/>
    <property type="match status" value="1"/>
</dbReference>
<dbReference type="GO" id="GO:0005737">
    <property type="term" value="C:cytoplasm"/>
    <property type="evidence" value="ECO:0007669"/>
    <property type="project" value="TreeGrafter"/>
</dbReference>
<evidence type="ECO:0000256" key="1">
    <source>
        <dbReference type="ARBA" id="ARBA00001052"/>
    </source>
</evidence>
<dbReference type="InterPro" id="IPR001474">
    <property type="entry name" value="GTP_CycHdrlase_I"/>
</dbReference>
<dbReference type="InterPro" id="IPR043133">
    <property type="entry name" value="GTP-CH-I_C/QueF"/>
</dbReference>
<dbReference type="GO" id="GO:0046654">
    <property type="term" value="P:tetrahydrofolate biosynthetic process"/>
    <property type="evidence" value="ECO:0007669"/>
    <property type="project" value="InterPro"/>
</dbReference>
<dbReference type="PANTHER" id="PTHR11109">
    <property type="entry name" value="GTP CYCLOHYDROLASE I"/>
    <property type="match status" value="1"/>
</dbReference>
<dbReference type="InterPro" id="IPR020602">
    <property type="entry name" value="GTP_CycHdrlase_I_dom"/>
</dbReference>
<dbReference type="Gene3D" id="3.30.1130.10">
    <property type="match status" value="1"/>
</dbReference>
<gene>
    <name evidence="7" type="ORF">MM415A00352_0024</name>
    <name evidence="6" type="ORF">MM415B00971_0004</name>
</gene>
<dbReference type="EMBL" id="MT142499">
    <property type="protein sequence ID" value="QJA82922.1"/>
    <property type="molecule type" value="Genomic_DNA"/>
</dbReference>
<evidence type="ECO:0000313" key="7">
    <source>
        <dbReference type="EMBL" id="QJA82922.1"/>
    </source>
</evidence>
<comment type="catalytic activity">
    <reaction evidence="1">
        <text>GTP + H2O = 7,8-dihydroneopterin 3'-triphosphate + formate + H(+)</text>
        <dbReference type="Rhea" id="RHEA:17473"/>
        <dbReference type="ChEBI" id="CHEBI:15377"/>
        <dbReference type="ChEBI" id="CHEBI:15378"/>
        <dbReference type="ChEBI" id="CHEBI:15740"/>
        <dbReference type="ChEBI" id="CHEBI:37565"/>
        <dbReference type="ChEBI" id="CHEBI:58462"/>
        <dbReference type="EC" id="3.5.4.16"/>
    </reaction>
</comment>
<evidence type="ECO:0000256" key="3">
    <source>
        <dbReference type="ARBA" id="ARBA00012715"/>
    </source>
</evidence>
<dbReference type="GO" id="GO:0006729">
    <property type="term" value="P:tetrahydrobiopterin biosynthetic process"/>
    <property type="evidence" value="ECO:0007669"/>
    <property type="project" value="TreeGrafter"/>
</dbReference>
<evidence type="ECO:0000256" key="4">
    <source>
        <dbReference type="ARBA" id="ARBA00022801"/>
    </source>
</evidence>
<dbReference type="UniPathway" id="UPA00848">
    <property type="reaction ID" value="UER00151"/>
</dbReference>
<dbReference type="EMBL" id="MT141435">
    <property type="protein sequence ID" value="QJA61245.1"/>
    <property type="molecule type" value="Genomic_DNA"/>
</dbReference>
<dbReference type="GO" id="GO:0008270">
    <property type="term" value="F:zinc ion binding"/>
    <property type="evidence" value="ECO:0007669"/>
    <property type="project" value="TreeGrafter"/>
</dbReference>
<comment type="pathway">
    <text evidence="2">Cofactor biosynthesis; 7,8-dihydroneopterin triphosphate biosynthesis; 7,8-dihydroneopterin triphosphate from GTP: step 1/1.</text>
</comment>
<evidence type="ECO:0000259" key="5">
    <source>
        <dbReference type="Pfam" id="PF01227"/>
    </source>
</evidence>
<dbReference type="FunFam" id="3.30.1130.10:FF:000001">
    <property type="entry name" value="GTP cyclohydrolase 1"/>
    <property type="match status" value="1"/>
</dbReference>
<dbReference type="EC" id="3.5.4.16" evidence="3"/>